<comment type="caution">
    <text evidence="2">The sequence shown here is derived from an EMBL/GenBank/DDBJ whole genome shotgun (WGS) entry which is preliminary data.</text>
</comment>
<reference evidence="2 3" key="1">
    <citation type="submission" date="2014-02" db="EMBL/GenBank/DDBJ databases">
        <title>Draft genome sequence of Lysinibacillus boronitolerans NBRC 103108.</title>
        <authorList>
            <person name="Zhang F."/>
            <person name="Wang G."/>
            <person name="Zhang L."/>
        </authorList>
    </citation>
    <scope>NUCLEOTIDE SEQUENCE [LARGE SCALE GENOMIC DNA]</scope>
    <source>
        <strain evidence="2 3">NBRC 103108</strain>
    </source>
</reference>
<dbReference type="Proteomes" id="UP000030487">
    <property type="component" value="Unassembled WGS sequence"/>
</dbReference>
<evidence type="ECO:0000313" key="2">
    <source>
        <dbReference type="EMBL" id="KGR81051.1"/>
    </source>
</evidence>
<feature type="transmembrane region" description="Helical" evidence="1">
    <location>
        <begin position="77"/>
        <end position="96"/>
    </location>
</feature>
<keyword evidence="1" id="KW-0472">Membrane</keyword>
<sequence length="148" mass="16983">MKKYGKDRNTVKRTQLLSLFAVNLVLLPLIQLSYHLYFIPNIAEGSFYLIIFPTLIILSNLLLCCSRQRVAASIHWTFVYVGQGTSIACYFVWHYGQLKPYPDMPPGEAVFDLCMSTFLIGLWQFIVLVLIHLSTFIILKMGLTFKKA</sequence>
<feature type="transmembrane region" description="Helical" evidence="1">
    <location>
        <begin position="45"/>
        <end position="65"/>
    </location>
</feature>
<dbReference type="EMBL" id="JPVR01000081">
    <property type="protein sequence ID" value="KGR81051.1"/>
    <property type="molecule type" value="Genomic_DNA"/>
</dbReference>
<organism evidence="2 3">
    <name type="scientific">Lysinibacillus boronitolerans JCM 21713 = 10a = NBRC 103108</name>
    <dbReference type="NCBI Taxonomy" id="1294264"/>
    <lineage>
        <taxon>Bacteria</taxon>
        <taxon>Bacillati</taxon>
        <taxon>Bacillota</taxon>
        <taxon>Bacilli</taxon>
        <taxon>Bacillales</taxon>
        <taxon>Bacillaceae</taxon>
        <taxon>Lysinibacillus</taxon>
    </lineage>
</organism>
<feature type="transmembrane region" description="Helical" evidence="1">
    <location>
        <begin position="16"/>
        <end position="39"/>
    </location>
</feature>
<keyword evidence="1" id="KW-1133">Transmembrane helix</keyword>
<evidence type="ECO:0000313" key="3">
    <source>
        <dbReference type="Proteomes" id="UP000030487"/>
    </source>
</evidence>
<accession>A0ABR4XTZ2</accession>
<proteinExistence type="predicted"/>
<name>A0ABR4XTZ2_9BACI</name>
<feature type="transmembrane region" description="Helical" evidence="1">
    <location>
        <begin position="116"/>
        <end position="139"/>
    </location>
</feature>
<protein>
    <submittedName>
        <fullName evidence="2">Uncharacterized protein</fullName>
    </submittedName>
</protein>
<evidence type="ECO:0000256" key="1">
    <source>
        <dbReference type="SAM" id="Phobius"/>
    </source>
</evidence>
<gene>
    <name evidence="2" type="ORF">CD31_23510</name>
</gene>
<keyword evidence="3" id="KW-1185">Reference proteome</keyword>
<keyword evidence="1" id="KW-0812">Transmembrane</keyword>